<dbReference type="EMBL" id="BTPU01000018">
    <property type="protein sequence ID" value="GMQ61933.1"/>
    <property type="molecule type" value="Genomic_DNA"/>
</dbReference>
<sequence length="540" mass="63419">MYKLLIVDDEKSIRNGLTYGNPWDEWGFKVIGQAINGLEALKLIEKEQPDIVLSDIRMPKMDGVELMQYLNTHYPQIKIIILSGYSDFEYLNMSIKNSVVEYLLKPTDFDEFEALFRKMKQKLDEEAEKKQAYLRMQQQLEESEAYLYEKKLVALLNGYVDEEMLEEYMEDLEEHCNIRINGGCVLACRLYDPTLAEQSIKHKDILEFIKLCNDYVKGRGGRFILNREEQIIGILSEDFLDGEDIMTFSEGLYENIKDKTGYCLFIGISNSCLQPMNLPRHYEQANWSLKQISMHQDQRPIILYAELKEERFDFSVAFDIAALQKHILANKKDLIREEISSVFSYFQRKTIKEDFIIDHICLELLFNMSKWSLGYYLQLEKIMQKLGISYTDIYTIDLLTDKEAYVNQILSALSDEIQSVKGDLRKNNTVASQVRDIINEEFYNNYMSLDYVASLLRKNPAYISKMFKNEFGINFREYLLNKRMEFSKVLLLDHTKKIYEIANMTGYADASGFIRVFKRYYGLSPHDFRNTLGRKNTDEI</sequence>
<keyword evidence="2" id="KW-1185">Reference proteome</keyword>
<organism evidence="1 2">
    <name type="scientific">Vallitalea maricola</name>
    <dbReference type="NCBI Taxonomy" id="3074433"/>
    <lineage>
        <taxon>Bacteria</taxon>
        <taxon>Bacillati</taxon>
        <taxon>Bacillota</taxon>
        <taxon>Clostridia</taxon>
        <taxon>Lachnospirales</taxon>
        <taxon>Vallitaleaceae</taxon>
        <taxon>Vallitalea</taxon>
    </lineage>
</organism>
<accession>A0ACB5UJ46</accession>
<evidence type="ECO:0000313" key="1">
    <source>
        <dbReference type="EMBL" id="GMQ61933.1"/>
    </source>
</evidence>
<comment type="caution">
    <text evidence="1">The sequence shown here is derived from an EMBL/GenBank/DDBJ whole genome shotgun (WGS) entry which is preliminary data.</text>
</comment>
<proteinExistence type="predicted"/>
<dbReference type="Proteomes" id="UP001374599">
    <property type="component" value="Unassembled WGS sequence"/>
</dbReference>
<protein>
    <submittedName>
        <fullName evidence="1">Response regulator</fullName>
    </submittedName>
</protein>
<name>A0ACB5UJ46_9FIRM</name>
<gene>
    <name evidence="1" type="ORF">AN2V17_11630</name>
</gene>
<reference evidence="1" key="1">
    <citation type="submission" date="2023-09" db="EMBL/GenBank/DDBJ databases">
        <title>Vallitalea sediminicola and Vallitalea maricola sp. nov., anaerobic bacteria isolated from marine sediment.</title>
        <authorList>
            <person name="Hirano S."/>
            <person name="Maeda A."/>
            <person name="Terahara T."/>
            <person name="Mori K."/>
            <person name="Hamada M."/>
            <person name="Matsumoto R."/>
            <person name="Kobayashi T."/>
        </authorList>
    </citation>
    <scope>NUCLEOTIDE SEQUENCE</scope>
    <source>
        <strain evidence="1">AN17-2</strain>
    </source>
</reference>
<evidence type="ECO:0000313" key="2">
    <source>
        <dbReference type="Proteomes" id="UP001374599"/>
    </source>
</evidence>